<evidence type="ECO:0000256" key="1">
    <source>
        <dbReference type="ARBA" id="ARBA00011073"/>
    </source>
</evidence>
<dbReference type="SUPFAM" id="SSF52743">
    <property type="entry name" value="Subtilisin-like"/>
    <property type="match status" value="1"/>
</dbReference>
<dbReference type="Proteomes" id="UP000006038">
    <property type="component" value="Unassembled WGS sequence"/>
</dbReference>
<gene>
    <name evidence="12" type="primary">LOC102719455</name>
</gene>
<dbReference type="PROSITE" id="PS00138">
    <property type="entry name" value="SUBTILASE_SER"/>
    <property type="match status" value="1"/>
</dbReference>
<protein>
    <recommendedName>
        <fullName evidence="14">Subtilisin-like protease</fullName>
    </recommendedName>
</protein>
<evidence type="ECO:0000256" key="6">
    <source>
        <dbReference type="PIRSR" id="PIRSR615500-1"/>
    </source>
</evidence>
<reference evidence="12" key="1">
    <citation type="submission" date="2013-04" db="UniProtKB">
        <authorList>
            <consortium name="EnsemblPlants"/>
        </authorList>
    </citation>
    <scope>IDENTIFICATION</scope>
</reference>
<dbReference type="InterPro" id="IPR010259">
    <property type="entry name" value="S8pro/Inhibitor_I9"/>
</dbReference>
<sequence length="793" mass="85674">MEFRSTFCSALLLVFMIQLLHHSANASKELYIVYMGEKKHDDPSVVTASHYDTLTTVLGSNDEAMKSIVYSYRHGFSGFAAMLTESQAEELSKSPGVVYVKPNTYHKLHTTRSWDFLGLDYSGQSSIPKKAKYGEDVIISVIDSESSGVVYVKPNTHRKVHTTRSWDDFLALNYYEQSSLPKKAKYGEDVIVGVIDSGIWPESRSFNDEGYGPVPARWKGVCQTGTEFNAASCNRKIIGARWYTGGVSEEKLENEYMSPRDLNGHGTHTASTIAGNQVRNVSHLQGGLGAGTAHGGAPRARLAIYKACWGRSKAECGDAALLAAIDHAIKDGVDVISLSVGGPREILGTLHAVARGITVVFAGGNDGPVPQTIENDVPWVITVAAATIDRAFPTVVSLGNNETLVGQSLYYNTTSRSKKFQTLVNGDSCNAESLASINVTEKVVLCSPPLDKEVPPVLFEDIFDRVARAGAKGLIFAQYTTNLLDVLDRCHGEMPCVLVDNEIARRIATFASSTGDPEVKVSKTVTMVGSGVLSPRVAAFSSRGPSTQFPAILKPDVAAPGVSILAAVGDSYQFISGTSMACPHVSAVVALLKSVHPDWSPAMIKSAIVTTASVVDRFGMPIQAEAVPRKLADPFDFGGGHIEPERAVDPGLVYDIDPREYTKFQNCTMATLDYCKSYMGQLYQLNLPSIVVPDLKDNVTVQRTVTNVGGFEATYKAVVDAPAGVNMIVEPLVIKFIKGGNRTATFKVTFVARQKVQGGYTFGSLTWLDNNTHSVRIPIALRTIIQDFVADTS</sequence>
<evidence type="ECO:0008006" key="14">
    <source>
        <dbReference type="Google" id="ProtNLM"/>
    </source>
</evidence>
<evidence type="ECO:0000259" key="10">
    <source>
        <dbReference type="Pfam" id="PF05922"/>
    </source>
</evidence>
<dbReference type="InterPro" id="IPR041469">
    <property type="entry name" value="Subtilisin-like_FN3"/>
</dbReference>
<dbReference type="InterPro" id="IPR045051">
    <property type="entry name" value="SBT"/>
</dbReference>
<feature type="signal peptide" evidence="8">
    <location>
        <begin position="1"/>
        <end position="26"/>
    </location>
</feature>
<evidence type="ECO:0000256" key="7">
    <source>
        <dbReference type="PROSITE-ProRule" id="PRU01240"/>
    </source>
</evidence>
<name>J3LBL9_ORYBR</name>
<evidence type="ECO:0000259" key="11">
    <source>
        <dbReference type="Pfam" id="PF17766"/>
    </source>
</evidence>
<dbReference type="Gramene" id="OB02G20360.1">
    <property type="protein sequence ID" value="OB02G20360.1"/>
    <property type="gene ID" value="OB02G20360"/>
</dbReference>
<organism evidence="12">
    <name type="scientific">Oryza brachyantha</name>
    <name type="common">malo sina</name>
    <dbReference type="NCBI Taxonomy" id="4533"/>
    <lineage>
        <taxon>Eukaryota</taxon>
        <taxon>Viridiplantae</taxon>
        <taxon>Streptophyta</taxon>
        <taxon>Embryophyta</taxon>
        <taxon>Tracheophyta</taxon>
        <taxon>Spermatophyta</taxon>
        <taxon>Magnoliopsida</taxon>
        <taxon>Liliopsida</taxon>
        <taxon>Poales</taxon>
        <taxon>Poaceae</taxon>
        <taxon>BOP clade</taxon>
        <taxon>Oryzoideae</taxon>
        <taxon>Oryzeae</taxon>
        <taxon>Oryzinae</taxon>
        <taxon>Oryza</taxon>
    </lineage>
</organism>
<dbReference type="OMA" id="KMATFMV"/>
<dbReference type="InterPro" id="IPR034197">
    <property type="entry name" value="Peptidases_S8_3"/>
</dbReference>
<dbReference type="OrthoDB" id="206201at2759"/>
<evidence type="ECO:0000256" key="4">
    <source>
        <dbReference type="ARBA" id="ARBA00022801"/>
    </source>
</evidence>
<dbReference type="KEGG" id="obr:102719455"/>
<dbReference type="InterPro" id="IPR000209">
    <property type="entry name" value="Peptidase_S8/S53_dom"/>
</dbReference>
<dbReference type="InterPro" id="IPR037045">
    <property type="entry name" value="S8pro/Inhibitor_I9_sf"/>
</dbReference>
<evidence type="ECO:0000313" key="13">
    <source>
        <dbReference type="Proteomes" id="UP000006038"/>
    </source>
</evidence>
<dbReference type="AlphaFoldDB" id="J3LBL9"/>
<keyword evidence="3 8" id="KW-0732">Signal</keyword>
<dbReference type="EnsemblPlants" id="OB02G20360.1">
    <property type="protein sequence ID" value="OB02G20360.1"/>
    <property type="gene ID" value="OB02G20360"/>
</dbReference>
<dbReference type="Gene3D" id="2.60.40.2310">
    <property type="match status" value="1"/>
</dbReference>
<dbReference type="Pfam" id="PF17766">
    <property type="entry name" value="fn3_6"/>
    <property type="match status" value="1"/>
</dbReference>
<dbReference type="SUPFAM" id="SSF54897">
    <property type="entry name" value="Protease propeptides/inhibitors"/>
    <property type="match status" value="1"/>
</dbReference>
<dbReference type="InterPro" id="IPR015500">
    <property type="entry name" value="Peptidase_S8_subtilisin-rel"/>
</dbReference>
<dbReference type="CDD" id="cd04852">
    <property type="entry name" value="Peptidases_S8_3"/>
    <property type="match status" value="1"/>
</dbReference>
<dbReference type="InterPro" id="IPR036852">
    <property type="entry name" value="Peptidase_S8/S53_dom_sf"/>
</dbReference>
<feature type="active site" description="Charge relay system" evidence="6 7">
    <location>
        <position position="579"/>
    </location>
</feature>
<proteinExistence type="inferred from homology"/>
<dbReference type="GO" id="GO:0004252">
    <property type="term" value="F:serine-type endopeptidase activity"/>
    <property type="evidence" value="ECO:0007669"/>
    <property type="project" value="UniProtKB-UniRule"/>
</dbReference>
<feature type="chain" id="PRO_5003772162" description="Subtilisin-like protease" evidence="8">
    <location>
        <begin position="27"/>
        <end position="793"/>
    </location>
</feature>
<keyword evidence="5 7" id="KW-0720">Serine protease</keyword>
<dbReference type="FunFam" id="3.30.70.80:FF:000002">
    <property type="entry name" value="Subtilisin-like protease SBT5.3"/>
    <property type="match status" value="1"/>
</dbReference>
<dbReference type="Pfam" id="PF05922">
    <property type="entry name" value="Inhibitor_I9"/>
    <property type="match status" value="1"/>
</dbReference>
<keyword evidence="2 7" id="KW-0645">Protease</keyword>
<feature type="domain" description="Subtilisin-like protease fibronectin type-III" evidence="11">
    <location>
        <begin position="684"/>
        <end position="780"/>
    </location>
</feature>
<feature type="domain" description="Peptidase S8/S53" evidence="9">
    <location>
        <begin position="187"/>
        <end position="612"/>
    </location>
</feature>
<evidence type="ECO:0000313" key="12">
    <source>
        <dbReference type="EnsemblPlants" id="OB02G20360.1"/>
    </source>
</evidence>
<dbReference type="GO" id="GO:0006508">
    <property type="term" value="P:proteolysis"/>
    <property type="evidence" value="ECO:0007669"/>
    <property type="project" value="UniProtKB-KW"/>
</dbReference>
<dbReference type="PROSITE" id="PS51892">
    <property type="entry name" value="SUBTILASE"/>
    <property type="match status" value="1"/>
</dbReference>
<keyword evidence="4 7" id="KW-0378">Hydrolase</keyword>
<dbReference type="Gene3D" id="3.50.30.30">
    <property type="match status" value="1"/>
</dbReference>
<feature type="domain" description="Inhibitor I9" evidence="10">
    <location>
        <begin position="31"/>
        <end position="109"/>
    </location>
</feature>
<dbReference type="eggNOG" id="ENOG502R8FD">
    <property type="taxonomic scope" value="Eukaryota"/>
</dbReference>
<dbReference type="RefSeq" id="XP_006647148.1">
    <property type="nucleotide sequence ID" value="XM_006647085.3"/>
</dbReference>
<dbReference type="Gene3D" id="3.40.50.200">
    <property type="entry name" value="Peptidase S8/S53 domain"/>
    <property type="match status" value="1"/>
</dbReference>
<dbReference type="HOGENOM" id="CLU_000625_4_2_1"/>
<feature type="active site" description="Charge relay system" evidence="6 7">
    <location>
        <position position="196"/>
    </location>
</feature>
<dbReference type="PRINTS" id="PR00723">
    <property type="entry name" value="SUBTILISIN"/>
</dbReference>
<feature type="active site" description="Charge relay system" evidence="6 7">
    <location>
        <position position="265"/>
    </location>
</feature>
<dbReference type="Pfam" id="PF00082">
    <property type="entry name" value="Peptidase_S8"/>
    <property type="match status" value="1"/>
</dbReference>
<dbReference type="CDD" id="cd02120">
    <property type="entry name" value="PA_subtilisin_like"/>
    <property type="match status" value="1"/>
</dbReference>
<dbReference type="PANTHER" id="PTHR10795">
    <property type="entry name" value="PROPROTEIN CONVERTASE SUBTILISIN/KEXIN"/>
    <property type="match status" value="1"/>
</dbReference>
<dbReference type="FunFam" id="3.40.50.200:FF:000006">
    <property type="entry name" value="Subtilisin-like protease SBT1.5"/>
    <property type="match status" value="1"/>
</dbReference>
<dbReference type="InterPro" id="IPR023828">
    <property type="entry name" value="Peptidase_S8_Ser-AS"/>
</dbReference>
<accession>J3LBL9</accession>
<evidence type="ECO:0000256" key="8">
    <source>
        <dbReference type="SAM" id="SignalP"/>
    </source>
</evidence>
<dbReference type="GeneID" id="102719455"/>
<keyword evidence="13" id="KW-1185">Reference proteome</keyword>
<evidence type="ECO:0000256" key="5">
    <source>
        <dbReference type="ARBA" id="ARBA00022825"/>
    </source>
</evidence>
<evidence type="ECO:0000256" key="3">
    <source>
        <dbReference type="ARBA" id="ARBA00022729"/>
    </source>
</evidence>
<evidence type="ECO:0000256" key="2">
    <source>
        <dbReference type="ARBA" id="ARBA00022670"/>
    </source>
</evidence>
<evidence type="ECO:0000259" key="9">
    <source>
        <dbReference type="Pfam" id="PF00082"/>
    </source>
</evidence>
<comment type="similarity">
    <text evidence="1 7">Belongs to the peptidase S8 family.</text>
</comment>
<dbReference type="Gene3D" id="3.30.70.80">
    <property type="entry name" value="Peptidase S8 propeptide/proteinase inhibitor I9"/>
    <property type="match status" value="1"/>
</dbReference>